<organism evidence="5 6">
    <name type="scientific">Parafrankia colletiae</name>
    <dbReference type="NCBI Taxonomy" id="573497"/>
    <lineage>
        <taxon>Bacteria</taxon>
        <taxon>Bacillati</taxon>
        <taxon>Actinomycetota</taxon>
        <taxon>Actinomycetes</taxon>
        <taxon>Frankiales</taxon>
        <taxon>Frankiaceae</taxon>
        <taxon>Parafrankia</taxon>
    </lineage>
</organism>
<dbReference type="SUPFAM" id="SSF54637">
    <property type="entry name" value="Thioesterase/thiol ester dehydrase-isomerase"/>
    <property type="match status" value="1"/>
</dbReference>
<dbReference type="PANTHER" id="PTHR12418">
    <property type="entry name" value="ACYL-COENZYME A THIOESTERASE THEM4"/>
    <property type="match status" value="1"/>
</dbReference>
<proteinExistence type="predicted"/>
<evidence type="ECO:0000256" key="3">
    <source>
        <dbReference type="ARBA" id="ARBA00022832"/>
    </source>
</evidence>
<reference evidence="6" key="1">
    <citation type="submission" date="2016-07" db="EMBL/GenBank/DDBJ databases">
        <title>Sequence Frankia sp. strain CcI1.17.</title>
        <authorList>
            <person name="Ghodhbane-Gtari F."/>
            <person name="Swanson E."/>
            <person name="Gueddou A."/>
            <person name="Morris K."/>
            <person name="Hezbri K."/>
            <person name="Ktari A."/>
            <person name="Nouioui I."/>
            <person name="Abebe-Akele F."/>
            <person name="Simpson S."/>
            <person name="Thomas K."/>
            <person name="Gtari M."/>
            <person name="Tisa L.S."/>
            <person name="Hurst S."/>
        </authorList>
    </citation>
    <scope>NUCLEOTIDE SEQUENCE [LARGE SCALE GENOMIC DNA]</scope>
    <source>
        <strain evidence="6">Cc1.17</strain>
    </source>
</reference>
<keyword evidence="2" id="KW-0378">Hydrolase</keyword>
<dbReference type="PANTHER" id="PTHR12418:SF19">
    <property type="entry name" value="ACYL-COENZYME A THIOESTERASE THEM4"/>
    <property type="match status" value="1"/>
</dbReference>
<evidence type="ECO:0000256" key="1">
    <source>
        <dbReference type="ARBA" id="ARBA00022490"/>
    </source>
</evidence>
<dbReference type="GO" id="GO:0006631">
    <property type="term" value="P:fatty acid metabolic process"/>
    <property type="evidence" value="ECO:0007669"/>
    <property type="project" value="UniProtKB-KW"/>
</dbReference>
<accession>A0A1S1QKX1</accession>
<keyword evidence="4" id="KW-0443">Lipid metabolism</keyword>
<name>A0A1S1QKX1_9ACTN</name>
<dbReference type="RefSeq" id="WP_071085526.1">
    <property type="nucleotide sequence ID" value="NZ_MBLM01000121.1"/>
</dbReference>
<evidence type="ECO:0000313" key="5">
    <source>
        <dbReference type="EMBL" id="OHV35408.1"/>
    </source>
</evidence>
<dbReference type="CDD" id="cd03443">
    <property type="entry name" value="PaaI_thioesterase"/>
    <property type="match status" value="1"/>
</dbReference>
<dbReference type="InterPro" id="IPR052365">
    <property type="entry name" value="THEM4/THEM5_acyl-CoA_thioest"/>
</dbReference>
<dbReference type="EMBL" id="MBLM01000121">
    <property type="protein sequence ID" value="OHV35408.1"/>
    <property type="molecule type" value="Genomic_DNA"/>
</dbReference>
<keyword evidence="3" id="KW-0276">Fatty acid metabolism</keyword>
<dbReference type="GO" id="GO:0016787">
    <property type="term" value="F:hydrolase activity"/>
    <property type="evidence" value="ECO:0007669"/>
    <property type="project" value="UniProtKB-KW"/>
</dbReference>
<comment type="caution">
    <text evidence="5">The sequence shown here is derived from an EMBL/GenBank/DDBJ whole genome shotgun (WGS) entry which is preliminary data.</text>
</comment>
<keyword evidence="1" id="KW-0963">Cytoplasm</keyword>
<dbReference type="InterPro" id="IPR029069">
    <property type="entry name" value="HotDog_dom_sf"/>
</dbReference>
<dbReference type="AlphaFoldDB" id="A0A1S1QKX1"/>
<evidence type="ECO:0000256" key="2">
    <source>
        <dbReference type="ARBA" id="ARBA00022801"/>
    </source>
</evidence>
<gene>
    <name evidence="5" type="ORF">CC117_19370</name>
</gene>
<dbReference type="Gene3D" id="3.10.129.10">
    <property type="entry name" value="Hotdog Thioesterase"/>
    <property type="match status" value="1"/>
</dbReference>
<protein>
    <submittedName>
        <fullName evidence="5">Thioesterase</fullName>
    </submittedName>
</protein>
<sequence>MDIWNSDRQLSDEESEFGRLSDALRVLQDTISGVRLPVEVATRARQGMEELAGLMKPYSVPEAVQASGRIAGIPGRAQALLPVVHVDEADELRLVGHVTFGRYYLGGFGAVHGGAIPLMFDEIMGRLSNAGGRPMARTAYLNVNFRNITPIDVNLRVEILFGGEEGRKRYITGAIYDGETVTADAEALFITLLPGQR</sequence>
<dbReference type="Proteomes" id="UP000179627">
    <property type="component" value="Unassembled WGS sequence"/>
</dbReference>
<evidence type="ECO:0000256" key="4">
    <source>
        <dbReference type="ARBA" id="ARBA00023098"/>
    </source>
</evidence>
<keyword evidence="6" id="KW-1185">Reference proteome</keyword>
<evidence type="ECO:0000313" key="6">
    <source>
        <dbReference type="Proteomes" id="UP000179627"/>
    </source>
</evidence>
<dbReference type="OrthoDB" id="3474675at2"/>